<dbReference type="InterPro" id="IPR029039">
    <property type="entry name" value="Flavoprotein-like_sf"/>
</dbReference>
<organism evidence="4 5">
    <name type="scientific">Labrys okinawensis</name>
    <dbReference type="NCBI Taxonomy" id="346911"/>
    <lineage>
        <taxon>Bacteria</taxon>
        <taxon>Pseudomonadati</taxon>
        <taxon>Pseudomonadota</taxon>
        <taxon>Alphaproteobacteria</taxon>
        <taxon>Hyphomicrobiales</taxon>
        <taxon>Xanthobacteraceae</taxon>
        <taxon>Labrys</taxon>
    </lineage>
</organism>
<keyword evidence="2" id="KW-0560">Oxidoreductase</keyword>
<evidence type="ECO:0000313" key="5">
    <source>
        <dbReference type="Proteomes" id="UP000237682"/>
    </source>
</evidence>
<dbReference type="GO" id="GO:0005829">
    <property type="term" value="C:cytosol"/>
    <property type="evidence" value="ECO:0007669"/>
    <property type="project" value="TreeGrafter"/>
</dbReference>
<dbReference type="SUPFAM" id="SSF52218">
    <property type="entry name" value="Flavoproteins"/>
    <property type="match status" value="1"/>
</dbReference>
<comment type="caution">
    <text evidence="4">The sequence shown here is derived from an EMBL/GenBank/DDBJ whole genome shotgun (WGS) entry which is preliminary data.</text>
</comment>
<dbReference type="AlphaFoldDB" id="A0A2S9QFX4"/>
<dbReference type="Pfam" id="PF02525">
    <property type="entry name" value="Flavodoxin_2"/>
    <property type="match status" value="1"/>
</dbReference>
<evidence type="ECO:0000313" key="4">
    <source>
        <dbReference type="EMBL" id="PRH88249.1"/>
    </source>
</evidence>
<comment type="similarity">
    <text evidence="1">Belongs to the NAD(P)H dehydrogenase (quinone) family.</text>
</comment>
<protein>
    <submittedName>
        <fullName evidence="4">NAD(P)H dehydrogenase</fullName>
    </submittedName>
</protein>
<gene>
    <name evidence="4" type="ORF">C5L14_10275</name>
</gene>
<name>A0A2S9QFX4_9HYPH</name>
<sequence length="198" mass="22695">MKLLVVYCHPCSESFGASIRDTALRALDKAGHEVRLLDLYAQGFNPVMSAEERRGYHEPGSNEAPVAEHLAELRWCEGLIFIHPTWWYGPPAMLKGWLERVWVPHATFTMPENGKAIGPVLTQIRLLGVISTLGSPWWWWTLFMKAPGRNILLRGLKSLCAPRCRTMWLALHRLDETTEKQRRHFLAKVEKKLASLKN</sequence>
<dbReference type="Gene3D" id="3.40.50.360">
    <property type="match status" value="1"/>
</dbReference>
<proteinExistence type="inferred from homology"/>
<dbReference type="PANTHER" id="PTHR10204">
    <property type="entry name" value="NAD P H OXIDOREDUCTASE-RELATED"/>
    <property type="match status" value="1"/>
</dbReference>
<dbReference type="InterPro" id="IPR051545">
    <property type="entry name" value="NAD(P)H_dehydrogenase_qn"/>
</dbReference>
<reference evidence="4 5" key="1">
    <citation type="submission" date="2018-02" db="EMBL/GenBank/DDBJ databases">
        <title>Whole genome sequencing of endophytic bacterium.</title>
        <authorList>
            <person name="Eedara R."/>
            <person name="Podile A.R."/>
        </authorList>
    </citation>
    <scope>NUCLEOTIDE SEQUENCE [LARGE SCALE GENOMIC DNA]</scope>
    <source>
        <strain evidence="4 5">RP1T</strain>
    </source>
</reference>
<evidence type="ECO:0000259" key="3">
    <source>
        <dbReference type="Pfam" id="PF02525"/>
    </source>
</evidence>
<dbReference type="Proteomes" id="UP000237682">
    <property type="component" value="Unassembled WGS sequence"/>
</dbReference>
<evidence type="ECO:0000256" key="2">
    <source>
        <dbReference type="ARBA" id="ARBA00023002"/>
    </source>
</evidence>
<evidence type="ECO:0000256" key="1">
    <source>
        <dbReference type="ARBA" id="ARBA00006252"/>
    </source>
</evidence>
<dbReference type="InterPro" id="IPR003680">
    <property type="entry name" value="Flavodoxin_fold"/>
</dbReference>
<dbReference type="OrthoDB" id="9798454at2"/>
<feature type="domain" description="Flavodoxin-like fold" evidence="3">
    <location>
        <begin position="1"/>
        <end position="136"/>
    </location>
</feature>
<accession>A0A2S9QFX4</accession>
<keyword evidence="5" id="KW-1185">Reference proteome</keyword>
<dbReference type="PANTHER" id="PTHR10204:SF34">
    <property type="entry name" value="NAD(P)H DEHYDROGENASE [QUINONE] 1 ISOFORM 1"/>
    <property type="match status" value="1"/>
</dbReference>
<dbReference type="EMBL" id="PUEJ01000003">
    <property type="protein sequence ID" value="PRH88249.1"/>
    <property type="molecule type" value="Genomic_DNA"/>
</dbReference>
<dbReference type="RefSeq" id="WP_105861915.1">
    <property type="nucleotide sequence ID" value="NZ_PUEJ01000003.1"/>
</dbReference>
<dbReference type="GO" id="GO:0003955">
    <property type="term" value="F:NAD(P)H dehydrogenase (quinone) activity"/>
    <property type="evidence" value="ECO:0007669"/>
    <property type="project" value="TreeGrafter"/>
</dbReference>